<sequence length="147" mass="16147">MQCICSPKLRPGLHTHAHTCEAQQRVVLDHDSFSQGNSKPLETNRRINLWRGEVTAPTEREHSSSSLSGDLIRALLPWQLYGKHGSPEVPLIADNVMGGEKQREWGVGSSLWPSQLPRARRTHPMWSIAEVGGGGGNVGGPGVRFRP</sequence>
<protein>
    <submittedName>
        <fullName evidence="1">Uncharacterized protein</fullName>
    </submittedName>
</protein>
<dbReference type="EMBL" id="JAINUG010000234">
    <property type="protein sequence ID" value="KAJ8386132.1"/>
    <property type="molecule type" value="Genomic_DNA"/>
</dbReference>
<proteinExistence type="predicted"/>
<organism evidence="1 2">
    <name type="scientific">Aldrovandia affinis</name>
    <dbReference type="NCBI Taxonomy" id="143900"/>
    <lineage>
        <taxon>Eukaryota</taxon>
        <taxon>Metazoa</taxon>
        <taxon>Chordata</taxon>
        <taxon>Craniata</taxon>
        <taxon>Vertebrata</taxon>
        <taxon>Euteleostomi</taxon>
        <taxon>Actinopterygii</taxon>
        <taxon>Neopterygii</taxon>
        <taxon>Teleostei</taxon>
        <taxon>Notacanthiformes</taxon>
        <taxon>Halosauridae</taxon>
        <taxon>Aldrovandia</taxon>
    </lineage>
</organism>
<evidence type="ECO:0000313" key="2">
    <source>
        <dbReference type="Proteomes" id="UP001221898"/>
    </source>
</evidence>
<comment type="caution">
    <text evidence="1">The sequence shown here is derived from an EMBL/GenBank/DDBJ whole genome shotgun (WGS) entry which is preliminary data.</text>
</comment>
<reference evidence="1" key="1">
    <citation type="journal article" date="2023" name="Science">
        <title>Genome structures resolve the early diversification of teleost fishes.</title>
        <authorList>
            <person name="Parey E."/>
            <person name="Louis A."/>
            <person name="Montfort J."/>
            <person name="Bouchez O."/>
            <person name="Roques C."/>
            <person name="Iampietro C."/>
            <person name="Lluch J."/>
            <person name="Castinel A."/>
            <person name="Donnadieu C."/>
            <person name="Desvignes T."/>
            <person name="Floi Bucao C."/>
            <person name="Jouanno E."/>
            <person name="Wen M."/>
            <person name="Mejri S."/>
            <person name="Dirks R."/>
            <person name="Jansen H."/>
            <person name="Henkel C."/>
            <person name="Chen W.J."/>
            <person name="Zahm M."/>
            <person name="Cabau C."/>
            <person name="Klopp C."/>
            <person name="Thompson A.W."/>
            <person name="Robinson-Rechavi M."/>
            <person name="Braasch I."/>
            <person name="Lecointre G."/>
            <person name="Bobe J."/>
            <person name="Postlethwait J.H."/>
            <person name="Berthelot C."/>
            <person name="Roest Crollius H."/>
            <person name="Guiguen Y."/>
        </authorList>
    </citation>
    <scope>NUCLEOTIDE SEQUENCE</scope>
    <source>
        <strain evidence="1">NC1722</strain>
    </source>
</reference>
<dbReference type="Proteomes" id="UP001221898">
    <property type="component" value="Unassembled WGS sequence"/>
</dbReference>
<keyword evidence="2" id="KW-1185">Reference proteome</keyword>
<dbReference type="AlphaFoldDB" id="A0AAD7RL51"/>
<evidence type="ECO:0000313" key="1">
    <source>
        <dbReference type="EMBL" id="KAJ8386132.1"/>
    </source>
</evidence>
<name>A0AAD7RL51_9TELE</name>
<accession>A0AAD7RL51</accession>
<gene>
    <name evidence="1" type="ORF">AAFF_G00176400</name>
</gene>